<proteinExistence type="predicted"/>
<dbReference type="Proteomes" id="UP000741863">
    <property type="component" value="Unassembled WGS sequence"/>
</dbReference>
<evidence type="ECO:0000313" key="2">
    <source>
        <dbReference type="Proteomes" id="UP000741863"/>
    </source>
</evidence>
<reference evidence="1 2" key="1">
    <citation type="submission" date="2021-01" db="EMBL/GenBank/DDBJ databases">
        <title>Genomic Encyclopedia of Type Strains, Phase IV (KMG-IV): sequencing the most valuable type-strain genomes for metagenomic binning, comparative biology and taxonomic classification.</title>
        <authorList>
            <person name="Goeker M."/>
        </authorList>
    </citation>
    <scope>NUCLEOTIDE SEQUENCE [LARGE SCALE GENOMIC DNA]</scope>
    <source>
        <strain evidence="1 2">DSM 25540</strain>
    </source>
</reference>
<keyword evidence="2" id="KW-1185">Reference proteome</keyword>
<evidence type="ECO:0000313" key="1">
    <source>
        <dbReference type="EMBL" id="MBM7632198.1"/>
    </source>
</evidence>
<protein>
    <recommendedName>
        <fullName evidence="3">DUF2642 domain-containing protein</fullName>
    </recommendedName>
</protein>
<dbReference type="RefSeq" id="WP_204696327.1">
    <property type="nucleotide sequence ID" value="NZ_JAFBEC010000003.1"/>
</dbReference>
<sequence>MFEFLFALELQSRIGTSVQLATSNQYFEGTILDASFSVVALETDDGYGVTRHYISVSDINFLRISEV</sequence>
<accession>A0ABS2P9W6</accession>
<comment type="caution">
    <text evidence="1">The sequence shown here is derived from an EMBL/GenBank/DDBJ whole genome shotgun (WGS) entry which is preliminary data.</text>
</comment>
<organism evidence="1 2">
    <name type="scientific">Geomicrobium sediminis</name>
    <dbReference type="NCBI Taxonomy" id="1347788"/>
    <lineage>
        <taxon>Bacteria</taxon>
        <taxon>Bacillati</taxon>
        <taxon>Bacillota</taxon>
        <taxon>Bacilli</taxon>
        <taxon>Bacillales</taxon>
        <taxon>Geomicrobium</taxon>
    </lineage>
</organism>
<name>A0ABS2P9W6_9BACL</name>
<evidence type="ECO:0008006" key="3">
    <source>
        <dbReference type="Google" id="ProtNLM"/>
    </source>
</evidence>
<dbReference type="EMBL" id="JAFBEC010000003">
    <property type="protein sequence ID" value="MBM7632198.1"/>
    <property type="molecule type" value="Genomic_DNA"/>
</dbReference>
<gene>
    <name evidence="1" type="ORF">JOD17_001291</name>
</gene>